<evidence type="ECO:0000313" key="3">
    <source>
        <dbReference type="Proteomes" id="UP000812966"/>
    </source>
</evidence>
<evidence type="ECO:0000256" key="1">
    <source>
        <dbReference type="SAM" id="MobiDB-lite"/>
    </source>
</evidence>
<dbReference type="Proteomes" id="UP000812966">
    <property type="component" value="Unassembled WGS sequence"/>
</dbReference>
<comment type="caution">
    <text evidence="2">The sequence shown here is derived from an EMBL/GenBank/DDBJ whole genome shotgun (WGS) entry which is preliminary data.</text>
</comment>
<feature type="region of interest" description="Disordered" evidence="1">
    <location>
        <begin position="87"/>
        <end position="129"/>
    </location>
</feature>
<proteinExistence type="predicted"/>
<dbReference type="EMBL" id="JABELV010000012">
    <property type="protein sequence ID" value="KAG7571039.1"/>
    <property type="molecule type" value="Genomic_DNA"/>
</dbReference>
<keyword evidence="3" id="KW-1185">Reference proteome</keyword>
<evidence type="ECO:0000313" key="2">
    <source>
        <dbReference type="EMBL" id="KAG7571039.1"/>
    </source>
</evidence>
<protein>
    <submittedName>
        <fullName evidence="2">Uncharacterized protein</fullName>
    </submittedName>
</protein>
<gene>
    <name evidence="2" type="ORF">FFLO_01003</name>
</gene>
<accession>A0A8K0JRE5</accession>
<dbReference type="AlphaFoldDB" id="A0A8K0JRE5"/>
<sequence length="257" mass="28454">MPSHNKYVNVPMTTVDRVGPRLSLAKWEDRLSLPLREPSLRRSVSMRNGIRDPDGMGHKRNASDSLLQGLPAIQSGVAQEPGRMTYLAHRPAPPVPGHGQGNSRQELRPTTRRSRTPVQYHIGNNNTNKSFDFDRLSTLSRQTSTDSLRTIGSLRRGRSGSVREIIPNASSSPVSEMESKPMGTWERVREGASAVRSRRGSFASMWSTSRLASEVETIKADGDAMAGLGLEVEDEVDDLQTRIAEEEDEVFIGFDDL</sequence>
<organism evidence="2 3">
    <name type="scientific">Filobasidium floriforme</name>
    <dbReference type="NCBI Taxonomy" id="5210"/>
    <lineage>
        <taxon>Eukaryota</taxon>
        <taxon>Fungi</taxon>
        <taxon>Dikarya</taxon>
        <taxon>Basidiomycota</taxon>
        <taxon>Agaricomycotina</taxon>
        <taxon>Tremellomycetes</taxon>
        <taxon>Filobasidiales</taxon>
        <taxon>Filobasidiaceae</taxon>
        <taxon>Filobasidium</taxon>
    </lineage>
</organism>
<name>A0A8K0JRE5_9TREE</name>
<reference evidence="2" key="1">
    <citation type="submission" date="2020-04" db="EMBL/GenBank/DDBJ databases">
        <title>Analysis of mating type loci in Filobasidium floriforme.</title>
        <authorList>
            <person name="Nowrousian M."/>
        </authorList>
    </citation>
    <scope>NUCLEOTIDE SEQUENCE</scope>
    <source>
        <strain evidence="2">CBS 6242</strain>
    </source>
</reference>